<dbReference type="InterPro" id="IPR036365">
    <property type="entry name" value="PGBD-like_sf"/>
</dbReference>
<feature type="binding site" description="in inhibited form" evidence="11">
    <location>
        <position position="55"/>
    </location>
    <ligand>
        <name>Zn(2+)</name>
        <dbReference type="ChEBI" id="CHEBI:29105"/>
        <label>2</label>
        <note>catalytic</note>
    </ligand>
</feature>
<evidence type="ECO:0000256" key="2">
    <source>
        <dbReference type="ARBA" id="ARBA00022670"/>
    </source>
</evidence>
<comment type="cofactor">
    <cofactor evidence="11">
        <name>Ca(2+)</name>
        <dbReference type="ChEBI" id="CHEBI:29108"/>
    </cofactor>
    <text evidence="11">Can bind about 5 Ca(2+) ions per subunit.</text>
</comment>
<dbReference type="InterPro" id="IPR024079">
    <property type="entry name" value="MetalloPept_cat_dom_sf"/>
</dbReference>
<dbReference type="PANTHER" id="PTHR10201">
    <property type="entry name" value="MATRIX METALLOPROTEINASE"/>
    <property type="match status" value="1"/>
</dbReference>
<organism evidence="14 15">
    <name type="scientific">Oryctes borbonicus</name>
    <dbReference type="NCBI Taxonomy" id="1629725"/>
    <lineage>
        <taxon>Eukaryota</taxon>
        <taxon>Metazoa</taxon>
        <taxon>Ecdysozoa</taxon>
        <taxon>Arthropoda</taxon>
        <taxon>Hexapoda</taxon>
        <taxon>Insecta</taxon>
        <taxon>Pterygota</taxon>
        <taxon>Neoptera</taxon>
        <taxon>Endopterygota</taxon>
        <taxon>Coleoptera</taxon>
        <taxon>Polyphaga</taxon>
        <taxon>Scarabaeiformia</taxon>
        <taxon>Scarabaeidae</taxon>
        <taxon>Dynastinae</taxon>
        <taxon>Oryctes</taxon>
    </lineage>
</organism>
<gene>
    <name evidence="14" type="ORF">AMK59_5488</name>
</gene>
<feature type="binding site" evidence="11">
    <location>
        <position position="164"/>
    </location>
    <ligand>
        <name>Zn(2+)</name>
        <dbReference type="ChEBI" id="CHEBI:29105"/>
        <label>1</label>
    </ligand>
</feature>
<evidence type="ECO:0000256" key="9">
    <source>
        <dbReference type="PIRSR" id="PIRSR001191-1"/>
    </source>
</evidence>
<feature type="binding site" evidence="11">
    <location>
        <position position="169"/>
    </location>
    <ligand>
        <name>Ca(2+)</name>
        <dbReference type="ChEBI" id="CHEBI:29108"/>
        <label>1</label>
    </ligand>
</feature>
<dbReference type="GO" id="GO:0006508">
    <property type="term" value="P:proteolysis"/>
    <property type="evidence" value="ECO:0007669"/>
    <property type="project" value="UniProtKB-KW"/>
</dbReference>
<dbReference type="GO" id="GO:0004222">
    <property type="term" value="F:metalloendopeptidase activity"/>
    <property type="evidence" value="ECO:0007669"/>
    <property type="project" value="InterPro"/>
</dbReference>
<dbReference type="PANTHER" id="PTHR10201:SF169">
    <property type="entry name" value="MATRIX METALLOPROTEINASE-16-LIKE PROTEIN"/>
    <property type="match status" value="1"/>
</dbReference>
<dbReference type="GO" id="GO:0005615">
    <property type="term" value="C:extracellular space"/>
    <property type="evidence" value="ECO:0007669"/>
    <property type="project" value="TreeGrafter"/>
</dbReference>
<feature type="binding site" evidence="11">
    <location>
        <position position="206"/>
    </location>
    <ligand>
        <name>Zn(2+)</name>
        <dbReference type="ChEBI" id="CHEBI:29105"/>
        <label>2</label>
        <note>catalytic</note>
    </ligand>
</feature>
<feature type="binding site" evidence="11">
    <location>
        <position position="136"/>
    </location>
    <ligand>
        <name>Zn(2+)</name>
        <dbReference type="ChEBI" id="CHEBI:29105"/>
        <label>1</label>
    </ligand>
</feature>
<dbReference type="SUPFAM" id="SSF50923">
    <property type="entry name" value="Hemopexin-like domain"/>
    <property type="match status" value="1"/>
</dbReference>
<feature type="binding site" evidence="11">
    <location>
        <position position="362"/>
    </location>
    <ligand>
        <name>Ca(2+)</name>
        <dbReference type="ChEBI" id="CHEBI:29108"/>
        <label>4</label>
    </ligand>
</feature>
<dbReference type="PROSITE" id="PS51642">
    <property type="entry name" value="HEMOPEXIN_2"/>
    <property type="match status" value="2"/>
</dbReference>
<feature type="repeat" description="Hemopexin" evidence="12">
    <location>
        <begin position="309"/>
        <end position="354"/>
    </location>
</feature>
<comment type="cofactor">
    <cofactor evidence="11">
        <name>Zn(2+)</name>
        <dbReference type="ChEBI" id="CHEBI:29105"/>
    </cofactor>
    <text evidence="11">Binds 2 Zn(2+) ions per subunit.</text>
</comment>
<evidence type="ECO:0000256" key="4">
    <source>
        <dbReference type="ARBA" id="ARBA00022729"/>
    </source>
</evidence>
<feature type="binding site" evidence="10">
    <location>
        <position position="198"/>
    </location>
    <ligand>
        <name>Zn(2+)</name>
        <dbReference type="ChEBI" id="CHEBI:29105"/>
        <label>2</label>
        <note>catalytic</note>
    </ligand>
</feature>
<dbReference type="SUPFAM" id="SSF55486">
    <property type="entry name" value="Metalloproteases ('zincins'), catalytic domain"/>
    <property type="match status" value="1"/>
</dbReference>
<feature type="repeat" description="Hemopexin" evidence="12">
    <location>
        <begin position="358"/>
        <end position="403"/>
    </location>
</feature>
<keyword evidence="11" id="KW-0106">Calcium</keyword>
<dbReference type="InterPro" id="IPR033739">
    <property type="entry name" value="M10A_MMP"/>
</dbReference>
<dbReference type="Gene3D" id="3.40.390.10">
    <property type="entry name" value="Collagenase (Catalytic Domain)"/>
    <property type="match status" value="1"/>
</dbReference>
<keyword evidence="2" id="KW-0645">Protease</keyword>
<dbReference type="InterPro" id="IPR021190">
    <property type="entry name" value="Pept_M10A"/>
</dbReference>
<dbReference type="SUPFAM" id="SSF47090">
    <property type="entry name" value="PGBD-like"/>
    <property type="match status" value="1"/>
</dbReference>
<dbReference type="Gene3D" id="2.110.10.10">
    <property type="entry name" value="Hemopexin-like domain"/>
    <property type="match status" value="1"/>
</dbReference>
<dbReference type="PRINTS" id="PR00138">
    <property type="entry name" value="MATRIXIN"/>
</dbReference>
<reference evidence="14 15" key="1">
    <citation type="submission" date="2015-09" db="EMBL/GenBank/DDBJ databases">
        <title>Draft genome of the scarab beetle Oryctes borbonicus.</title>
        <authorList>
            <person name="Meyer J.M."/>
            <person name="Markov G.V."/>
            <person name="Baskaran P."/>
            <person name="Herrmann M."/>
            <person name="Sommer R.J."/>
            <person name="Roedelsperger C."/>
        </authorList>
    </citation>
    <scope>NUCLEOTIDE SEQUENCE [LARGE SCALE GENOMIC DNA]</scope>
    <source>
        <strain evidence="14">OB123</strain>
        <tissue evidence="14">Whole animal</tissue>
    </source>
</reference>
<keyword evidence="15" id="KW-1185">Reference proteome</keyword>
<proteinExistence type="inferred from homology"/>
<comment type="similarity">
    <text evidence="1">Belongs to the peptidase M10A family.</text>
</comment>
<feature type="binding site" evidence="11">
    <location>
        <position position="149"/>
    </location>
    <ligand>
        <name>Zn(2+)</name>
        <dbReference type="ChEBI" id="CHEBI:29105"/>
        <label>1</label>
    </ligand>
</feature>
<dbReference type="PIRSF" id="PIRSF001191">
    <property type="entry name" value="Peptidase_M10A_matrix"/>
    <property type="match status" value="1"/>
</dbReference>
<dbReference type="InterPro" id="IPR006026">
    <property type="entry name" value="Peptidase_Metallo"/>
</dbReference>
<comment type="caution">
    <text evidence="14">The sequence shown here is derived from an EMBL/GenBank/DDBJ whole genome shotgun (WGS) entry which is preliminary data.</text>
</comment>
<feature type="binding site" evidence="11">
    <location>
        <position position="141"/>
    </location>
    <ligand>
        <name>Ca(2+)</name>
        <dbReference type="ChEBI" id="CHEBI:29108"/>
        <label>3</label>
    </ligand>
</feature>
<feature type="binding site" evidence="11">
    <location>
        <position position="124"/>
    </location>
    <ligand>
        <name>Ca(2+)</name>
        <dbReference type="ChEBI" id="CHEBI:29108"/>
        <label>2</label>
    </ligand>
</feature>
<dbReference type="InterPro" id="IPR021158">
    <property type="entry name" value="Pept_M10A_Zn_BS"/>
</dbReference>
<feature type="binding site" evidence="11">
    <location>
        <position position="364"/>
    </location>
    <ligand>
        <name>Ca(2+)</name>
        <dbReference type="ChEBI" id="CHEBI:29108"/>
        <label>5</label>
    </ligand>
</feature>
<dbReference type="InterPro" id="IPR036375">
    <property type="entry name" value="Hemopexin-like_dom_sf"/>
</dbReference>
<dbReference type="Pfam" id="PF00045">
    <property type="entry name" value="Hemopexin"/>
    <property type="match status" value="2"/>
</dbReference>
<dbReference type="PROSITE" id="PS00546">
    <property type="entry name" value="CYSTEINE_SWITCH"/>
    <property type="match status" value="1"/>
</dbReference>
<keyword evidence="8" id="KW-0865">Zymogen</keyword>
<feature type="domain" description="Peptidase metallopeptidase" evidence="13">
    <location>
        <begin position="71"/>
        <end position="233"/>
    </location>
</feature>
<dbReference type="GO" id="GO:0008270">
    <property type="term" value="F:zinc ion binding"/>
    <property type="evidence" value="ECO:0007669"/>
    <property type="project" value="InterPro"/>
</dbReference>
<keyword evidence="7" id="KW-0482">Metalloprotease</keyword>
<dbReference type="Pfam" id="PF00413">
    <property type="entry name" value="Peptidase_M10"/>
    <property type="match status" value="1"/>
</dbReference>
<dbReference type="InterPro" id="IPR018487">
    <property type="entry name" value="Hemopexin-like_repeat"/>
</dbReference>
<feature type="binding site" evidence="10">
    <location>
        <position position="188"/>
    </location>
    <ligand>
        <name>Zn(2+)</name>
        <dbReference type="ChEBI" id="CHEBI:29105"/>
        <label>2</label>
        <note>catalytic</note>
    </ligand>
</feature>
<evidence type="ECO:0000313" key="14">
    <source>
        <dbReference type="EMBL" id="KRT81079.1"/>
    </source>
</evidence>
<evidence type="ECO:0000256" key="7">
    <source>
        <dbReference type="ARBA" id="ARBA00023049"/>
    </source>
</evidence>
<feature type="binding site" evidence="11">
    <location>
        <position position="134"/>
    </location>
    <ligand>
        <name>Zn(2+)</name>
        <dbReference type="ChEBI" id="CHEBI:29105"/>
        <label>1</label>
    </ligand>
</feature>
<sequence>MKRYGYLPPDTDTSAALYSEEGLSNVIIEIQKFGAIPQTGKLDNATLQLMSAPRCGVPDIQHKRSKRYTIVSKGWSRRNITYYVANWPYTVGEHKTKKDIKLALTTWGKYGRLRFEEVDGSHADIIIAFAREYHGDSFPFDGQGNILAHAFFPNEYLNFAGDVHFDADEDWTKEPSDEGIYFYAVALHELGHSLGLAHSAVASSIMFPYYKYDTSNLNLDYDDILGIYELYIRSGPIDDYPYIPETDDSHWTSTARTINPYTTPSYFPTTESNEVIHEEDVETIRNQGTDITTLSTPTTDSSHLPDICEGNFDAAAMLREELFIFKDKYVWRLKEKNIIEENYPVPIKQMFPKLPSRVGRIDAAYERPDGMIIIFSGKEVWIYDGYEFVENSPQPLSSYGLPNNLDKIDAAQIWDKNV</sequence>
<dbReference type="GO" id="GO:0030574">
    <property type="term" value="P:collagen catabolic process"/>
    <property type="evidence" value="ECO:0007669"/>
    <property type="project" value="TreeGrafter"/>
</dbReference>
<name>A0A0T6B2K6_9SCAR</name>
<evidence type="ECO:0000259" key="13">
    <source>
        <dbReference type="SMART" id="SM00235"/>
    </source>
</evidence>
<dbReference type="EMBL" id="LJIG01016279">
    <property type="protein sequence ID" value="KRT81079.1"/>
    <property type="molecule type" value="Genomic_DNA"/>
</dbReference>
<feature type="binding site" evidence="11">
    <location>
        <position position="313"/>
    </location>
    <ligand>
        <name>Ca(2+)</name>
        <dbReference type="ChEBI" id="CHEBI:29108"/>
        <label>4</label>
    </ligand>
</feature>
<dbReference type="SMART" id="SM00120">
    <property type="entry name" value="HX"/>
    <property type="match status" value="2"/>
</dbReference>
<dbReference type="SMART" id="SM00235">
    <property type="entry name" value="ZnMc"/>
    <property type="match status" value="1"/>
</dbReference>
<dbReference type="Proteomes" id="UP000051574">
    <property type="component" value="Unassembled WGS sequence"/>
</dbReference>
<evidence type="ECO:0000256" key="1">
    <source>
        <dbReference type="ARBA" id="ARBA00010370"/>
    </source>
</evidence>
<dbReference type="InterPro" id="IPR001818">
    <property type="entry name" value="Pept_M10_metallopeptidase"/>
</dbReference>
<feature type="active site" evidence="9">
    <location>
        <position position="189"/>
    </location>
</feature>
<evidence type="ECO:0000256" key="6">
    <source>
        <dbReference type="ARBA" id="ARBA00022833"/>
    </source>
</evidence>
<feature type="binding site" evidence="11">
    <location>
        <position position="169"/>
    </location>
    <ligand>
        <name>Ca(2+)</name>
        <dbReference type="ChEBI" id="CHEBI:29108"/>
        <label>3</label>
    </ligand>
</feature>
<feature type="binding site" evidence="11">
    <location>
        <position position="158"/>
    </location>
    <ligand>
        <name>Ca(2+)</name>
        <dbReference type="ChEBI" id="CHEBI:29108"/>
        <label>2</label>
    </ligand>
</feature>
<evidence type="ECO:0000313" key="15">
    <source>
        <dbReference type="Proteomes" id="UP000051574"/>
    </source>
</evidence>
<dbReference type="AlphaFoldDB" id="A0A0T6B2K6"/>
<evidence type="ECO:0000256" key="8">
    <source>
        <dbReference type="ARBA" id="ARBA00023145"/>
    </source>
</evidence>
<keyword evidence="4" id="KW-0732">Signal</keyword>
<feature type="binding site" evidence="11">
    <location>
        <position position="166"/>
    </location>
    <ligand>
        <name>Ca(2+)</name>
        <dbReference type="ChEBI" id="CHEBI:29108"/>
        <label>3</label>
    </ligand>
</feature>
<feature type="binding site" evidence="10">
    <location>
        <position position="192"/>
    </location>
    <ligand>
        <name>Zn(2+)</name>
        <dbReference type="ChEBI" id="CHEBI:29105"/>
        <label>2</label>
        <note>catalytic</note>
    </ligand>
</feature>
<feature type="binding site" evidence="11">
    <location>
        <position position="142"/>
    </location>
    <ligand>
        <name>Ca(2+)</name>
        <dbReference type="ChEBI" id="CHEBI:29108"/>
        <label>3</label>
    </ligand>
</feature>
<keyword evidence="5" id="KW-0378">Hydrolase</keyword>
<feature type="binding site" evidence="11">
    <location>
        <position position="411"/>
    </location>
    <ligand>
        <name>Ca(2+)</name>
        <dbReference type="ChEBI" id="CHEBI:29108"/>
        <label>5</label>
    </ligand>
</feature>
<evidence type="ECO:0000256" key="3">
    <source>
        <dbReference type="ARBA" id="ARBA00022723"/>
    </source>
</evidence>
<accession>A0A0T6B2K6</accession>
<keyword evidence="6 10" id="KW-0862">Zinc</keyword>
<keyword evidence="3 10" id="KW-0479">Metal-binding</keyword>
<evidence type="ECO:0000256" key="11">
    <source>
        <dbReference type="PIRSR" id="PIRSR621190-2"/>
    </source>
</evidence>
<feature type="binding site" evidence="11">
    <location>
        <position position="162"/>
    </location>
    <ligand>
        <name>Ca(2+)</name>
        <dbReference type="ChEBI" id="CHEBI:29108"/>
        <label>2</label>
    </ligand>
</feature>
<evidence type="ECO:0000256" key="12">
    <source>
        <dbReference type="PROSITE-ProRule" id="PRU01011"/>
    </source>
</evidence>
<dbReference type="OrthoDB" id="406838at2759"/>
<dbReference type="CDD" id="cd04278">
    <property type="entry name" value="ZnMc_MMP"/>
    <property type="match status" value="1"/>
</dbReference>
<dbReference type="GO" id="GO:0031012">
    <property type="term" value="C:extracellular matrix"/>
    <property type="evidence" value="ECO:0007669"/>
    <property type="project" value="InterPro"/>
</dbReference>
<protein>
    <submittedName>
        <fullName evidence="14">Peptidase</fullName>
    </submittedName>
</protein>
<evidence type="ECO:0000256" key="10">
    <source>
        <dbReference type="PIRSR" id="PIRSR001191-2"/>
    </source>
</evidence>
<dbReference type="GO" id="GO:0030198">
    <property type="term" value="P:extracellular matrix organization"/>
    <property type="evidence" value="ECO:0007669"/>
    <property type="project" value="TreeGrafter"/>
</dbReference>
<evidence type="ECO:0000256" key="5">
    <source>
        <dbReference type="ARBA" id="ARBA00022801"/>
    </source>
</evidence>